<comment type="caution">
    <text evidence="1">The sequence shown here is derived from an EMBL/GenBank/DDBJ whole genome shotgun (WGS) entry which is preliminary data.</text>
</comment>
<sequence>MTRIGPINNLLNIASKLRDLGVEAGLVKYGVAGKNKEDLHYRSDYFCYFCLIIDRLLEEAVIRRVQGLVKPEGLISVGIPA</sequence>
<dbReference type="AlphaFoldDB" id="A0AAV7UA43"/>
<reference evidence="1" key="1">
    <citation type="journal article" date="2022" name="bioRxiv">
        <title>Sequencing and chromosome-scale assembly of the giantPleurodeles waltlgenome.</title>
        <authorList>
            <person name="Brown T."/>
            <person name="Elewa A."/>
            <person name="Iarovenko S."/>
            <person name="Subramanian E."/>
            <person name="Araus A.J."/>
            <person name="Petzold A."/>
            <person name="Susuki M."/>
            <person name="Suzuki K.-i.T."/>
            <person name="Hayashi T."/>
            <person name="Toyoda A."/>
            <person name="Oliveira C."/>
            <person name="Osipova E."/>
            <person name="Leigh N.D."/>
            <person name="Simon A."/>
            <person name="Yun M.H."/>
        </authorList>
    </citation>
    <scope>NUCLEOTIDE SEQUENCE</scope>
    <source>
        <strain evidence="1">20211129_DDA</strain>
        <tissue evidence="1">Liver</tissue>
    </source>
</reference>
<protein>
    <submittedName>
        <fullName evidence="1">Uncharacterized protein</fullName>
    </submittedName>
</protein>
<organism evidence="1 2">
    <name type="scientific">Pleurodeles waltl</name>
    <name type="common">Iberian ribbed newt</name>
    <dbReference type="NCBI Taxonomy" id="8319"/>
    <lineage>
        <taxon>Eukaryota</taxon>
        <taxon>Metazoa</taxon>
        <taxon>Chordata</taxon>
        <taxon>Craniata</taxon>
        <taxon>Vertebrata</taxon>
        <taxon>Euteleostomi</taxon>
        <taxon>Amphibia</taxon>
        <taxon>Batrachia</taxon>
        <taxon>Caudata</taxon>
        <taxon>Salamandroidea</taxon>
        <taxon>Salamandridae</taxon>
        <taxon>Pleurodelinae</taxon>
        <taxon>Pleurodeles</taxon>
    </lineage>
</organism>
<gene>
    <name evidence="1" type="ORF">NDU88_002214</name>
</gene>
<keyword evidence="2" id="KW-1185">Reference proteome</keyword>
<evidence type="ECO:0000313" key="1">
    <source>
        <dbReference type="EMBL" id="KAJ1185421.1"/>
    </source>
</evidence>
<dbReference type="EMBL" id="JANPWB010000005">
    <property type="protein sequence ID" value="KAJ1185421.1"/>
    <property type="molecule type" value="Genomic_DNA"/>
</dbReference>
<accession>A0AAV7UA43</accession>
<evidence type="ECO:0000313" key="2">
    <source>
        <dbReference type="Proteomes" id="UP001066276"/>
    </source>
</evidence>
<proteinExistence type="predicted"/>
<dbReference type="Proteomes" id="UP001066276">
    <property type="component" value="Chromosome 3_1"/>
</dbReference>
<name>A0AAV7UA43_PLEWA</name>